<gene>
    <name evidence="1" type="ORF">NCTC10132_00977</name>
</gene>
<reference evidence="2" key="1">
    <citation type="submission" date="2018-06" db="EMBL/GenBank/DDBJ databases">
        <authorList>
            <consortium name="Pathogen Informatics"/>
        </authorList>
    </citation>
    <scope>NUCLEOTIDE SEQUENCE [LARGE SCALE GENOMIC DNA]</scope>
    <source>
        <strain evidence="2">NCTC10132</strain>
    </source>
</reference>
<dbReference type="KEGG" id="medw:NCTC10132_00977"/>
<proteinExistence type="predicted"/>
<sequence>MQIVLFLVFVSGVIGSILLIDKFKTTNKRIETKKEKEIHSYRVSGAVLHTGIHKSLKKLTYRELFFIVKVKDSSDLSGFKLNTYPQENKEIFVPYKMFKLKW</sequence>
<dbReference type="EMBL" id="LS991951">
    <property type="protein sequence ID" value="SYV97611.1"/>
    <property type="molecule type" value="Genomic_DNA"/>
</dbReference>
<name>A0A3B0QCZ7_9BACT</name>
<accession>A0A3B0QCZ7</accession>
<keyword evidence="2" id="KW-1185">Reference proteome</keyword>
<protein>
    <submittedName>
        <fullName evidence="1">Uncharacterized protein</fullName>
    </submittedName>
</protein>
<dbReference type="AlphaFoldDB" id="A0A3B0QCZ7"/>
<evidence type="ECO:0000313" key="1">
    <source>
        <dbReference type="EMBL" id="SYV97611.1"/>
    </source>
</evidence>
<feature type="non-terminal residue" evidence="1">
    <location>
        <position position="102"/>
    </location>
</feature>
<dbReference type="Proteomes" id="UP000257559">
    <property type="component" value="Chromosome"/>
</dbReference>
<organism evidence="1 2">
    <name type="scientific">Mycoplasmopsis edwardii</name>
    <dbReference type="NCBI Taxonomy" id="53558"/>
    <lineage>
        <taxon>Bacteria</taxon>
        <taxon>Bacillati</taxon>
        <taxon>Mycoplasmatota</taxon>
        <taxon>Mycoplasmoidales</taxon>
        <taxon>Metamycoplasmataceae</taxon>
        <taxon>Mycoplasmopsis</taxon>
    </lineage>
</organism>
<evidence type="ECO:0000313" key="2">
    <source>
        <dbReference type="Proteomes" id="UP000257559"/>
    </source>
</evidence>